<gene>
    <name evidence="1" type="ORF">ACFSR0_00010</name>
</gene>
<evidence type="ECO:0000313" key="2">
    <source>
        <dbReference type="Proteomes" id="UP001597427"/>
    </source>
</evidence>
<reference evidence="2" key="1">
    <citation type="journal article" date="2019" name="Int. J. Syst. Evol. Microbiol.">
        <title>The Global Catalogue of Microorganisms (GCM) 10K type strain sequencing project: providing services to taxonomists for standard genome sequencing and annotation.</title>
        <authorList>
            <consortium name="The Broad Institute Genomics Platform"/>
            <consortium name="The Broad Institute Genome Sequencing Center for Infectious Disease"/>
            <person name="Wu L."/>
            <person name="Ma J."/>
        </authorList>
    </citation>
    <scope>NUCLEOTIDE SEQUENCE [LARGE SCALE GENOMIC DNA]</scope>
    <source>
        <strain evidence="2">TISTR 932</strain>
    </source>
</reference>
<accession>A0ABW5TF37</accession>
<dbReference type="Proteomes" id="UP001597427">
    <property type="component" value="Unassembled WGS sequence"/>
</dbReference>
<keyword evidence="2" id="KW-1185">Reference proteome</keyword>
<evidence type="ECO:0000313" key="1">
    <source>
        <dbReference type="EMBL" id="MFD2727825.1"/>
    </source>
</evidence>
<organism evidence="1 2">
    <name type="scientific">Enterococcus camelliae</name>
    <dbReference type="NCBI Taxonomy" id="453959"/>
    <lineage>
        <taxon>Bacteria</taxon>
        <taxon>Bacillati</taxon>
        <taxon>Bacillota</taxon>
        <taxon>Bacilli</taxon>
        <taxon>Lactobacillales</taxon>
        <taxon>Enterococcaceae</taxon>
        <taxon>Enterococcus</taxon>
    </lineage>
</organism>
<comment type="caution">
    <text evidence="1">The sequence shown here is derived from an EMBL/GenBank/DDBJ whole genome shotgun (WGS) entry which is preliminary data.</text>
</comment>
<proteinExistence type="predicted"/>
<dbReference type="EMBL" id="JBHUMO010000001">
    <property type="protein sequence ID" value="MFD2727825.1"/>
    <property type="molecule type" value="Genomic_DNA"/>
</dbReference>
<name>A0ABW5TF37_9ENTE</name>
<dbReference type="RefSeq" id="WP_379978635.1">
    <property type="nucleotide sequence ID" value="NZ_JBHUMO010000001.1"/>
</dbReference>
<protein>
    <submittedName>
        <fullName evidence="1">Uncharacterized protein</fullName>
    </submittedName>
</protein>
<sequence length="284" mass="33018">MIYTKDAVFPYPILSNTSTSYTENDFKLDVFIIDETKTTYTFRLSYFLSSYFLQNQVTLGNARYYLIIQSNDNLVVPLNGDQREITIQKSRLSLTSRTKIQLQILSERPINFAHAEELNSFYKKIRAQIELRKNTLLGYSNVVEFIGDDPKALDLFEQGINEDLPTDFTIKLNDECINLQFRTKELALDSLAINKNVKNMYLYIGLERALREFVNAYQNSNELVELDNMATIEKPLHEKLKSLMLNKYLHEISYDQVDDVIQKIAPDLIEKYTESIKELSKNGD</sequence>